<dbReference type="Proteomes" id="UP001205311">
    <property type="component" value="Unassembled WGS sequence"/>
</dbReference>
<evidence type="ECO:0000313" key="3">
    <source>
        <dbReference type="EMBL" id="MCP2259107.1"/>
    </source>
</evidence>
<dbReference type="PANTHER" id="PTHR46268">
    <property type="entry name" value="STRESS RESPONSE PROTEIN NHAX"/>
    <property type="match status" value="1"/>
</dbReference>
<dbReference type="InterPro" id="IPR014729">
    <property type="entry name" value="Rossmann-like_a/b/a_fold"/>
</dbReference>
<proteinExistence type="inferred from homology"/>
<dbReference type="PRINTS" id="PR01438">
    <property type="entry name" value="UNVRSLSTRESS"/>
</dbReference>
<name>A0ABT1HUC7_STRSD</name>
<dbReference type="SUPFAM" id="SSF52402">
    <property type="entry name" value="Adenine nucleotide alpha hydrolases-like"/>
    <property type="match status" value="2"/>
</dbReference>
<gene>
    <name evidence="3" type="ORF">LX15_002808</name>
</gene>
<comment type="caution">
    <text evidence="3">The sequence shown here is derived from an EMBL/GenBank/DDBJ whole genome shotgun (WGS) entry which is preliminary data.</text>
</comment>
<dbReference type="InterPro" id="IPR006016">
    <property type="entry name" value="UspA"/>
</dbReference>
<feature type="domain" description="UspA" evidence="2">
    <location>
        <begin position="153"/>
        <end position="293"/>
    </location>
</feature>
<evidence type="ECO:0000313" key="4">
    <source>
        <dbReference type="Proteomes" id="UP001205311"/>
    </source>
</evidence>
<evidence type="ECO:0000256" key="1">
    <source>
        <dbReference type="ARBA" id="ARBA00008791"/>
    </source>
</evidence>
<comment type="similarity">
    <text evidence="1">Belongs to the universal stress protein A family.</text>
</comment>
<reference evidence="3 4" key="1">
    <citation type="submission" date="2022-06" db="EMBL/GenBank/DDBJ databases">
        <title>Genomic Encyclopedia of Archaeal and Bacterial Type Strains, Phase II (KMG-II): from individual species to whole genera.</title>
        <authorList>
            <person name="Goeker M."/>
        </authorList>
    </citation>
    <scope>NUCLEOTIDE SEQUENCE [LARGE SCALE GENOMIC DNA]</scope>
    <source>
        <strain evidence="3 4">DSM 40477</strain>
    </source>
</reference>
<keyword evidence="4" id="KW-1185">Reference proteome</keyword>
<dbReference type="PANTHER" id="PTHR46268:SF6">
    <property type="entry name" value="UNIVERSAL STRESS PROTEIN UP12"/>
    <property type="match status" value="1"/>
</dbReference>
<organism evidence="3 4">
    <name type="scientific">Streptoalloteichus tenebrarius (strain ATCC 17920 / DSM 40477 / JCM 4838 / CBS 697.72 / NBRC 16177 / NCIMB 11028 / NRRL B-12390 / A12253. 1 / ISP 5477)</name>
    <name type="common">Streptomyces tenebrarius</name>
    <dbReference type="NCBI Taxonomy" id="1933"/>
    <lineage>
        <taxon>Bacteria</taxon>
        <taxon>Bacillati</taxon>
        <taxon>Actinomycetota</taxon>
        <taxon>Actinomycetes</taxon>
        <taxon>Pseudonocardiales</taxon>
        <taxon>Pseudonocardiaceae</taxon>
        <taxon>Streptoalloteichus</taxon>
    </lineage>
</organism>
<dbReference type="EMBL" id="JAMTCP010000013">
    <property type="protein sequence ID" value="MCP2259107.1"/>
    <property type="molecule type" value="Genomic_DNA"/>
</dbReference>
<dbReference type="Gene3D" id="3.40.50.620">
    <property type="entry name" value="HUPs"/>
    <property type="match status" value="2"/>
</dbReference>
<dbReference type="Pfam" id="PF00582">
    <property type="entry name" value="Usp"/>
    <property type="match status" value="2"/>
</dbReference>
<protein>
    <submittedName>
        <fullName evidence="3">Nucleotide-binding universal stress protein, UspA family</fullName>
    </submittedName>
</protein>
<evidence type="ECO:0000259" key="2">
    <source>
        <dbReference type="Pfam" id="PF00582"/>
    </source>
</evidence>
<accession>A0ABT1HUC7</accession>
<feature type="domain" description="UspA" evidence="2">
    <location>
        <begin position="7"/>
        <end position="142"/>
    </location>
</feature>
<dbReference type="InterPro" id="IPR006015">
    <property type="entry name" value="Universal_stress_UspA"/>
</dbReference>
<sequence length="311" mass="32140">MNDRLPVVVGVDASTHARTAALWAAREATARGCPLHVVHASLWPLVRTPGGPLSVGSHEALTEAAHRLLAETADACRAESPGLVVHTELVPREAVRVLVERSARAELVVVGHGGLGRFTGLLVGSVGVGLAAAAACPVVVVRSADGSPPLDGPVVVGVDGSALSEAATGFAFEAAARHGCPLVATHAWHSPLDSDFLTHLLEAGMGWDEQLAAAEREVRERLAAWRRRYPGVGVRVRVDYGHPAPTVLEVARSEGARLLVLGARGRGGVTGALLGSTSHAALHHAPCPVAVVRAAAGRVESTQDSPQKTDV</sequence>
<dbReference type="RefSeq" id="WP_253670017.1">
    <property type="nucleotide sequence ID" value="NZ_JAMTCP010000013.1"/>
</dbReference>